<dbReference type="Pfam" id="PF02426">
    <property type="entry name" value="MIase"/>
    <property type="match status" value="1"/>
</dbReference>
<accession>A0A7U3ZKY0</accession>
<proteinExistence type="predicted"/>
<keyword evidence="3" id="KW-1185">Reference proteome</keyword>
<dbReference type="KEGG" id="rsi:Runsl_2717"/>
<dbReference type="AlphaFoldDB" id="A0A7U3ZKY0"/>
<reference evidence="3" key="1">
    <citation type="submission" date="2011-06" db="EMBL/GenBank/DDBJ databases">
        <title>The complete genome of chromosome of Runella slithyformis DSM 19594.</title>
        <authorList>
            <consortium name="US DOE Joint Genome Institute (JGI-PGF)"/>
            <person name="Lucas S."/>
            <person name="Han J."/>
            <person name="Lapidus A."/>
            <person name="Bruce D."/>
            <person name="Goodwin L."/>
            <person name="Pitluck S."/>
            <person name="Peters L."/>
            <person name="Kyrpides N."/>
            <person name="Mavromatis K."/>
            <person name="Ivanova N."/>
            <person name="Ovchinnikova G."/>
            <person name="Zhang X."/>
            <person name="Misra M."/>
            <person name="Detter J.C."/>
            <person name="Tapia R."/>
            <person name="Han C."/>
            <person name="Land M."/>
            <person name="Hauser L."/>
            <person name="Markowitz V."/>
            <person name="Cheng J.-F."/>
            <person name="Hugenholtz P."/>
            <person name="Woyke T."/>
            <person name="Wu D."/>
            <person name="Tindall B."/>
            <person name="Faehrich R."/>
            <person name="Brambilla E."/>
            <person name="Klenk H.-P."/>
            <person name="Eisen J.A."/>
        </authorList>
    </citation>
    <scope>NUCLEOTIDE SEQUENCE [LARGE SCALE GENOMIC DNA]</scope>
    <source>
        <strain evidence="3">ATCC 29530 / DSM 19594 / LMG 11500 / NCIMB 11436 / LSU 4</strain>
    </source>
</reference>
<gene>
    <name evidence="2" type="ordered locus">Runsl_2717</name>
</gene>
<protein>
    <recommendedName>
        <fullName evidence="1">Muconolactone isomerase domain-containing protein</fullName>
    </recommendedName>
</protein>
<organism evidence="2 3">
    <name type="scientific">Runella slithyformis (strain ATCC 29530 / DSM 19594 / LMG 11500 / NCIMB 11436 / LSU 4)</name>
    <dbReference type="NCBI Taxonomy" id="761193"/>
    <lineage>
        <taxon>Bacteria</taxon>
        <taxon>Pseudomonadati</taxon>
        <taxon>Bacteroidota</taxon>
        <taxon>Cytophagia</taxon>
        <taxon>Cytophagales</taxon>
        <taxon>Spirosomataceae</taxon>
        <taxon>Runella</taxon>
    </lineage>
</organism>
<name>A0A7U3ZKY0_RUNSL</name>
<dbReference type="InterPro" id="IPR026029">
    <property type="entry name" value="MLI_dom"/>
</dbReference>
<dbReference type="EMBL" id="CP002859">
    <property type="protein sequence ID" value="AEI49115.1"/>
    <property type="molecule type" value="Genomic_DNA"/>
</dbReference>
<evidence type="ECO:0000313" key="2">
    <source>
        <dbReference type="EMBL" id="AEI49115.1"/>
    </source>
</evidence>
<evidence type="ECO:0000313" key="3">
    <source>
        <dbReference type="Proteomes" id="UP000000493"/>
    </source>
</evidence>
<sequence length="88" mass="10435">MNRIEVIFTIDTDNLPANFQEIIRHEQEVIAQWKEEGILDHFFLRQTRNGAVLIFKGVDEEKVKELMESLPLYPLKKSVEYLSLIKQF</sequence>
<feature type="domain" description="Muconolactone isomerase" evidence="1">
    <location>
        <begin position="9"/>
        <end position="75"/>
    </location>
</feature>
<evidence type="ECO:0000259" key="1">
    <source>
        <dbReference type="Pfam" id="PF02426"/>
    </source>
</evidence>
<reference evidence="2 3" key="2">
    <citation type="journal article" date="2012" name="Stand. Genomic Sci.">
        <title>Complete genome sequence of the aquatic bacterium Runella slithyformis type strain (LSU 4(T)).</title>
        <authorList>
            <person name="Copeland A."/>
            <person name="Zhang X."/>
            <person name="Misra M."/>
            <person name="Lapidus A."/>
            <person name="Nolan M."/>
            <person name="Lucas S."/>
            <person name="Deshpande S."/>
            <person name="Cheng J.F."/>
            <person name="Tapia R."/>
            <person name="Goodwin L.A."/>
            <person name="Pitluck S."/>
            <person name="Liolios K."/>
            <person name="Pagani I."/>
            <person name="Ivanova N."/>
            <person name="Mikhailova N."/>
            <person name="Pati A."/>
            <person name="Chen A."/>
            <person name="Palaniappan K."/>
            <person name="Land M."/>
            <person name="Hauser L."/>
            <person name="Pan C."/>
            <person name="Jeffries C.D."/>
            <person name="Detter J.C."/>
            <person name="Brambilla E.M."/>
            <person name="Rohde M."/>
            <person name="Djao O.D."/>
            <person name="Goker M."/>
            <person name="Sikorski J."/>
            <person name="Tindall B.J."/>
            <person name="Woyke T."/>
            <person name="Bristow J."/>
            <person name="Eisen J.A."/>
            <person name="Markowitz V."/>
            <person name="Hugenholtz P."/>
            <person name="Kyrpides N.C."/>
            <person name="Klenk H.P."/>
            <person name="Mavromatis K."/>
        </authorList>
    </citation>
    <scope>NUCLEOTIDE SEQUENCE [LARGE SCALE GENOMIC DNA]</scope>
    <source>
        <strain evidence="3">ATCC 29530 / DSM 19594 / LMG 11500 / NCIMB 11436 / LSU 4</strain>
    </source>
</reference>
<dbReference type="RefSeq" id="WP_013928424.1">
    <property type="nucleotide sequence ID" value="NC_015703.1"/>
</dbReference>
<dbReference type="Proteomes" id="UP000000493">
    <property type="component" value="Chromosome"/>
</dbReference>
<dbReference type="Gene3D" id="3.30.70.1060">
    <property type="entry name" value="Dimeric alpha+beta barrel"/>
    <property type="match status" value="1"/>
</dbReference>